<dbReference type="AlphaFoldDB" id="A0A146GG85"/>
<comment type="caution">
    <text evidence="1">The sequence shown here is derived from an EMBL/GenBank/DDBJ whole genome shotgun (WGS) entry which is preliminary data.</text>
</comment>
<dbReference type="STRING" id="690879.TSACC_3524"/>
<dbReference type="InParanoid" id="A0A146GG85"/>
<reference evidence="2" key="1">
    <citation type="journal article" date="2017" name="Genome Announc.">
        <title>Draft Genome Sequence of Terrimicrobium sacchariphilum NM-5T, a Facultative Anaerobic Soil Bacterium of the Class Spartobacteria.</title>
        <authorList>
            <person name="Qiu Y.L."/>
            <person name="Tourlousse D.M."/>
            <person name="Matsuura N."/>
            <person name="Ohashi A."/>
            <person name="Sekiguchi Y."/>
        </authorList>
    </citation>
    <scope>NUCLEOTIDE SEQUENCE [LARGE SCALE GENOMIC DNA]</scope>
    <source>
        <strain evidence="2">NM-5</strain>
    </source>
</reference>
<evidence type="ECO:0000313" key="1">
    <source>
        <dbReference type="EMBL" id="GAT35458.1"/>
    </source>
</evidence>
<dbReference type="OrthoDB" id="1766987at2"/>
<sequence>MSESNPYRSLMRCPVCFSRDTDVLMINAGNDFHYCPKCSFQGLESEIRGMYRDIQKKFHNMGKRITLEEQRSL</sequence>
<proteinExistence type="predicted"/>
<accession>A0A146GG85</accession>
<organism evidence="1 2">
    <name type="scientific">Terrimicrobium sacchariphilum</name>
    <dbReference type="NCBI Taxonomy" id="690879"/>
    <lineage>
        <taxon>Bacteria</taxon>
        <taxon>Pseudomonadati</taxon>
        <taxon>Verrucomicrobiota</taxon>
        <taxon>Terrimicrobiia</taxon>
        <taxon>Terrimicrobiales</taxon>
        <taxon>Terrimicrobiaceae</taxon>
        <taxon>Terrimicrobium</taxon>
    </lineage>
</organism>
<evidence type="ECO:0000313" key="2">
    <source>
        <dbReference type="Proteomes" id="UP000076023"/>
    </source>
</evidence>
<protein>
    <submittedName>
        <fullName evidence="1">Uncharacterized protein</fullName>
    </submittedName>
</protein>
<keyword evidence="2" id="KW-1185">Reference proteome</keyword>
<name>A0A146GG85_TERSA</name>
<dbReference type="EMBL" id="BDCO01000003">
    <property type="protein sequence ID" value="GAT35458.1"/>
    <property type="molecule type" value="Genomic_DNA"/>
</dbReference>
<dbReference type="Proteomes" id="UP000076023">
    <property type="component" value="Unassembled WGS sequence"/>
</dbReference>
<gene>
    <name evidence="1" type="ORF">TSACC_3524</name>
</gene>